<evidence type="ECO:0000313" key="1">
    <source>
        <dbReference type="EMBL" id="EXB07799.1"/>
    </source>
</evidence>
<gene>
    <name evidence="1" type="ORF">J512_0202</name>
</gene>
<evidence type="ECO:0000313" key="2">
    <source>
        <dbReference type="Proteomes" id="UP000020595"/>
    </source>
</evidence>
<reference evidence="1 2" key="1">
    <citation type="submission" date="2014-02" db="EMBL/GenBank/DDBJ databases">
        <title>Comparative genomics and transcriptomics to identify genetic mechanisms underlying the emergence of carbapenem resistant Acinetobacter baumannii (CRAb).</title>
        <authorList>
            <person name="Harris A.D."/>
            <person name="Johnson K.J."/>
            <person name="George J."/>
            <person name="Shefchek K."/>
            <person name="Daugherty S.C."/>
            <person name="Parankush S."/>
            <person name="Sadzewicz L."/>
            <person name="Tallon L."/>
            <person name="Sengamalay N."/>
            <person name="Hazen T.H."/>
            <person name="Rasko D.A."/>
        </authorList>
    </citation>
    <scope>NUCLEOTIDE SEQUENCE [LARGE SCALE GENOMIC DNA]</scope>
    <source>
        <strain evidence="1 2">1295743</strain>
    </source>
</reference>
<dbReference type="EMBL" id="JEWH01000001">
    <property type="protein sequence ID" value="EXB07799.1"/>
    <property type="molecule type" value="Genomic_DNA"/>
</dbReference>
<sequence>MISTKAVKPTLQLAYVKLMMDVVGRGLVMASQVDSEIQEEVSKFPVHFVLSMNVFPNGPAFFARVTEDKQLELLKRAEKKPDLTITFKHVTHAFLVFSFQESTAQAFANDRMIADGDISAAIRLVRCLNKMESLILPKLVASLAVKEYPTELTLKEKFNQAANIYLKVAKSYFKRSA</sequence>
<dbReference type="Proteomes" id="UP000020595">
    <property type="component" value="Unassembled WGS sequence"/>
</dbReference>
<dbReference type="InterPro" id="IPR036527">
    <property type="entry name" value="SCP2_sterol-bd_dom_sf"/>
</dbReference>
<dbReference type="AlphaFoldDB" id="A0A009ISU2"/>
<comment type="caution">
    <text evidence="1">The sequence shown here is derived from an EMBL/GenBank/DDBJ whole genome shotgun (WGS) entry which is preliminary data.</text>
</comment>
<dbReference type="RefSeq" id="WP_032050592.1">
    <property type="nucleotide sequence ID" value="NZ_JEWH01000001.1"/>
</dbReference>
<dbReference type="PATRIC" id="fig|1310613.3.peg.192"/>
<dbReference type="Gene3D" id="3.30.1050.10">
    <property type="entry name" value="SCP2 sterol-binding domain"/>
    <property type="match status" value="1"/>
</dbReference>
<dbReference type="SUPFAM" id="SSF55718">
    <property type="entry name" value="SCP-like"/>
    <property type="match status" value="1"/>
</dbReference>
<proteinExistence type="predicted"/>
<accession>A0A009ISU2</accession>
<organism evidence="1 2">
    <name type="scientific">Acinetobacter baumannii (strain 1295743)</name>
    <dbReference type="NCBI Taxonomy" id="1310613"/>
    <lineage>
        <taxon>Bacteria</taxon>
        <taxon>Pseudomonadati</taxon>
        <taxon>Pseudomonadota</taxon>
        <taxon>Gammaproteobacteria</taxon>
        <taxon>Moraxellales</taxon>
        <taxon>Moraxellaceae</taxon>
        <taxon>Acinetobacter</taxon>
        <taxon>Acinetobacter calcoaceticus/baumannii complex</taxon>
    </lineage>
</organism>
<name>A0A009ISU2_ACIB9</name>
<evidence type="ECO:0008006" key="3">
    <source>
        <dbReference type="Google" id="ProtNLM"/>
    </source>
</evidence>
<protein>
    <recommendedName>
        <fullName evidence="3">SCP2 domain-containing protein</fullName>
    </recommendedName>
</protein>